<dbReference type="Gene3D" id="3.40.50.1820">
    <property type="entry name" value="alpha/beta hydrolase"/>
    <property type="match status" value="1"/>
</dbReference>
<dbReference type="RefSeq" id="WP_156998402.1">
    <property type="nucleotide sequence ID" value="NZ_BAAANU010000009.1"/>
</dbReference>
<reference evidence="2" key="1">
    <citation type="submission" date="2022-06" db="EMBL/GenBank/DDBJ databases">
        <title>Sequencing the genomes of 1000 actinobacteria strains.</title>
        <authorList>
            <person name="Klenk H.-P."/>
        </authorList>
    </citation>
    <scope>NUCLEOTIDE SEQUENCE</scope>
    <source>
        <strain evidence="2">DSM 22016</strain>
    </source>
</reference>
<feature type="domain" description="AB hydrolase-1" evidence="1">
    <location>
        <begin position="55"/>
        <end position="256"/>
    </location>
</feature>
<dbReference type="Proteomes" id="UP001139722">
    <property type="component" value="Unassembled WGS sequence"/>
</dbReference>
<evidence type="ECO:0000313" key="3">
    <source>
        <dbReference type="Proteomes" id="UP001139722"/>
    </source>
</evidence>
<proteinExistence type="predicted"/>
<sequence>MQTFPAADGTELAFSILGGDRTERAPTLVVPGGPCRGVDYLEDLAGIADIRPLAVLHPRGTPTSGGRSRGWWADADDLIALADHLGLERFDVIGHSAGTRLVLAASARFPDRLRRSALVTPAAAWLTDAAWDGAAIGGRRGDPAVILALESLTGPQPVDQRQWDRARALEAPAGYAAWTDRERAHSMVGGWDLAAVEAWFTGVPDDATARILAAPRIPALVVGGAGDILSGVAPVEAYAAALGADLRMIPECGHYPWVEQPAAFREALGGWLAD</sequence>
<gene>
    <name evidence="2" type="ORF">BJ978_001116</name>
</gene>
<comment type="caution">
    <text evidence="2">The sequence shown here is derived from an EMBL/GenBank/DDBJ whole genome shotgun (WGS) entry which is preliminary data.</text>
</comment>
<accession>A0A9X2GWN8</accession>
<dbReference type="InterPro" id="IPR050471">
    <property type="entry name" value="AB_hydrolase"/>
</dbReference>
<dbReference type="Pfam" id="PF00561">
    <property type="entry name" value="Abhydrolase_1"/>
    <property type="match status" value="1"/>
</dbReference>
<dbReference type="PANTHER" id="PTHR43433">
    <property type="entry name" value="HYDROLASE, ALPHA/BETA FOLD FAMILY PROTEIN"/>
    <property type="match status" value="1"/>
</dbReference>
<dbReference type="OrthoDB" id="9796770at2"/>
<dbReference type="AlphaFoldDB" id="A0A9X2GWN8"/>
<name>A0A9X2GWN8_9MICO</name>
<evidence type="ECO:0000313" key="2">
    <source>
        <dbReference type="EMBL" id="MCP2370440.1"/>
    </source>
</evidence>
<dbReference type="SUPFAM" id="SSF53474">
    <property type="entry name" value="alpha/beta-Hydrolases"/>
    <property type="match status" value="1"/>
</dbReference>
<dbReference type="InterPro" id="IPR000073">
    <property type="entry name" value="AB_hydrolase_1"/>
</dbReference>
<keyword evidence="3" id="KW-1185">Reference proteome</keyword>
<protein>
    <submittedName>
        <fullName evidence="2">Pimeloyl-ACP methyl ester carboxylesterase</fullName>
    </submittedName>
</protein>
<dbReference type="PANTHER" id="PTHR43433:SF5">
    <property type="entry name" value="AB HYDROLASE-1 DOMAIN-CONTAINING PROTEIN"/>
    <property type="match status" value="1"/>
</dbReference>
<evidence type="ECO:0000259" key="1">
    <source>
        <dbReference type="Pfam" id="PF00561"/>
    </source>
</evidence>
<organism evidence="2 3">
    <name type="scientific">Agromyces terreus</name>
    <dbReference type="NCBI Taxonomy" id="424795"/>
    <lineage>
        <taxon>Bacteria</taxon>
        <taxon>Bacillati</taxon>
        <taxon>Actinomycetota</taxon>
        <taxon>Actinomycetes</taxon>
        <taxon>Micrococcales</taxon>
        <taxon>Microbacteriaceae</taxon>
        <taxon>Agromyces</taxon>
    </lineage>
</organism>
<dbReference type="EMBL" id="JAMZDY010000001">
    <property type="protein sequence ID" value="MCP2370440.1"/>
    <property type="molecule type" value="Genomic_DNA"/>
</dbReference>
<dbReference type="GO" id="GO:0003824">
    <property type="term" value="F:catalytic activity"/>
    <property type="evidence" value="ECO:0007669"/>
    <property type="project" value="UniProtKB-ARBA"/>
</dbReference>
<dbReference type="InterPro" id="IPR029058">
    <property type="entry name" value="AB_hydrolase_fold"/>
</dbReference>